<name>A0A5E6MCV4_9BACT</name>
<dbReference type="Gene3D" id="4.10.520.10">
    <property type="entry name" value="IHF-like DNA-binding proteins"/>
    <property type="match status" value="1"/>
</dbReference>
<sequence>MGNLTRRDLVVQVAEETNLPQQQAAKVLGSLLRILMESFGNRQNIELRNFGVFEIALRRARVGRNPRSPGRDITIPPRAVVRFKPGKQVKRILQKVTQELLEESAGKKSSP</sequence>
<dbReference type="SMART" id="SM00411">
    <property type="entry name" value="BHL"/>
    <property type="match status" value="1"/>
</dbReference>
<dbReference type="Pfam" id="PF00216">
    <property type="entry name" value="Bac_DNA_binding"/>
    <property type="match status" value="1"/>
</dbReference>
<dbReference type="EMBL" id="CABFUZ020000107">
    <property type="protein sequence ID" value="VVM06156.1"/>
    <property type="molecule type" value="Genomic_DNA"/>
</dbReference>
<comment type="caution">
    <text evidence="4">The sequence shown here is derived from an EMBL/GenBank/DDBJ whole genome shotgun (WGS) entry which is preliminary data.</text>
</comment>
<accession>A0A5E6MCV4</accession>
<keyword evidence="2 4" id="KW-0238">DNA-binding</keyword>
<proteinExistence type="inferred from homology"/>
<evidence type="ECO:0000256" key="3">
    <source>
        <dbReference type="RuleBase" id="RU003939"/>
    </source>
</evidence>
<organism evidence="4 5">
    <name type="scientific">Methylacidimicrobium cyclopophantes</name>
    <dbReference type="NCBI Taxonomy" id="1041766"/>
    <lineage>
        <taxon>Bacteria</taxon>
        <taxon>Pseudomonadati</taxon>
        <taxon>Verrucomicrobiota</taxon>
        <taxon>Methylacidimicrobium</taxon>
    </lineage>
</organism>
<evidence type="ECO:0000256" key="2">
    <source>
        <dbReference type="ARBA" id="ARBA00023125"/>
    </source>
</evidence>
<dbReference type="AlphaFoldDB" id="A0A5E6MCV4"/>
<keyword evidence="5" id="KW-1185">Reference proteome</keyword>
<dbReference type="PANTHER" id="PTHR33175">
    <property type="entry name" value="DNA-BINDING PROTEIN HU"/>
    <property type="match status" value="1"/>
</dbReference>
<dbReference type="Proteomes" id="UP000381693">
    <property type="component" value="Unassembled WGS sequence"/>
</dbReference>
<dbReference type="SUPFAM" id="SSF47729">
    <property type="entry name" value="IHF-like DNA-binding proteins"/>
    <property type="match status" value="1"/>
</dbReference>
<dbReference type="GO" id="GO:0003677">
    <property type="term" value="F:DNA binding"/>
    <property type="evidence" value="ECO:0007669"/>
    <property type="project" value="UniProtKB-KW"/>
</dbReference>
<dbReference type="InterPro" id="IPR000119">
    <property type="entry name" value="Hist_DNA-bd"/>
</dbReference>
<dbReference type="RefSeq" id="WP_142525025.1">
    <property type="nucleotide sequence ID" value="NZ_CABFUZ020000107.1"/>
</dbReference>
<dbReference type="OrthoDB" id="9799835at2"/>
<evidence type="ECO:0000313" key="4">
    <source>
        <dbReference type="EMBL" id="VVM06156.1"/>
    </source>
</evidence>
<gene>
    <name evidence="4" type="primary">hupA</name>
    <name evidence="4" type="ORF">MAMC_00972</name>
</gene>
<dbReference type="PANTHER" id="PTHR33175:SF2">
    <property type="entry name" value="INTEGRATION HOST FACTOR SUBUNIT ALPHA"/>
    <property type="match status" value="1"/>
</dbReference>
<evidence type="ECO:0000256" key="1">
    <source>
        <dbReference type="ARBA" id="ARBA00010529"/>
    </source>
</evidence>
<dbReference type="GO" id="GO:0030527">
    <property type="term" value="F:structural constituent of chromatin"/>
    <property type="evidence" value="ECO:0007669"/>
    <property type="project" value="InterPro"/>
</dbReference>
<comment type="similarity">
    <text evidence="1 3">Belongs to the bacterial histone-like protein family.</text>
</comment>
<dbReference type="InterPro" id="IPR010992">
    <property type="entry name" value="IHF-like_DNA-bd_dom_sf"/>
</dbReference>
<dbReference type="CDD" id="cd13832">
    <property type="entry name" value="IHF"/>
    <property type="match status" value="1"/>
</dbReference>
<protein>
    <submittedName>
        <fullName evidence="4">DNA-binding protein HU 1</fullName>
    </submittedName>
</protein>
<reference evidence="4" key="1">
    <citation type="submission" date="2019-09" db="EMBL/GenBank/DDBJ databases">
        <authorList>
            <person name="Cremers G."/>
        </authorList>
    </citation>
    <scope>NUCLEOTIDE SEQUENCE [LARGE SCALE GENOMIC DNA]</scope>
    <source>
        <strain evidence="4">3B</strain>
    </source>
</reference>
<dbReference type="GO" id="GO:0005829">
    <property type="term" value="C:cytosol"/>
    <property type="evidence" value="ECO:0007669"/>
    <property type="project" value="TreeGrafter"/>
</dbReference>
<evidence type="ECO:0000313" key="5">
    <source>
        <dbReference type="Proteomes" id="UP000381693"/>
    </source>
</evidence>